<accession>A0AAN6ZBK7</accession>
<proteinExistence type="predicted"/>
<evidence type="ECO:0000313" key="3">
    <source>
        <dbReference type="Proteomes" id="UP001304895"/>
    </source>
</evidence>
<feature type="region of interest" description="Disordered" evidence="1">
    <location>
        <begin position="93"/>
        <end position="138"/>
    </location>
</feature>
<dbReference type="EMBL" id="MU853414">
    <property type="protein sequence ID" value="KAK4133040.1"/>
    <property type="molecule type" value="Genomic_DNA"/>
</dbReference>
<keyword evidence="3" id="KW-1185">Reference proteome</keyword>
<dbReference type="AlphaFoldDB" id="A0AAN6ZBK7"/>
<dbReference type="Proteomes" id="UP001304895">
    <property type="component" value="Unassembled WGS sequence"/>
</dbReference>
<sequence length="213" mass="22528">MSASAGKGPSVPLEFSSYPPRYSVIALTPATCINPARFLPTSQPVPPASNASLLLPVPSLLVRSKISFKTGASCSHSLSAAFPFDPLDPLALPRPPTSNSDTIALPAPPLQPPALTERPGPNPKPLNNKRLLSPSPTEHSPTPSYHFLLLIVCLTSLGAPPRLVLPVAIPVTIRTASRLSLREPSGLCVFGVAEGRQEHTDRPAVCLHSWLPI</sequence>
<evidence type="ECO:0000313" key="2">
    <source>
        <dbReference type="EMBL" id="KAK4133040.1"/>
    </source>
</evidence>
<comment type="caution">
    <text evidence="2">The sequence shown here is derived from an EMBL/GenBank/DDBJ whole genome shotgun (WGS) entry which is preliminary data.</text>
</comment>
<organism evidence="2 3">
    <name type="scientific">Trichocladium antarcticum</name>
    <dbReference type="NCBI Taxonomy" id="1450529"/>
    <lineage>
        <taxon>Eukaryota</taxon>
        <taxon>Fungi</taxon>
        <taxon>Dikarya</taxon>
        <taxon>Ascomycota</taxon>
        <taxon>Pezizomycotina</taxon>
        <taxon>Sordariomycetes</taxon>
        <taxon>Sordariomycetidae</taxon>
        <taxon>Sordariales</taxon>
        <taxon>Chaetomiaceae</taxon>
        <taxon>Trichocladium</taxon>
    </lineage>
</organism>
<name>A0AAN6ZBK7_9PEZI</name>
<reference evidence="2" key="2">
    <citation type="submission" date="2023-05" db="EMBL/GenBank/DDBJ databases">
        <authorList>
            <consortium name="Lawrence Berkeley National Laboratory"/>
            <person name="Steindorff A."/>
            <person name="Hensen N."/>
            <person name="Bonometti L."/>
            <person name="Westerberg I."/>
            <person name="Brannstrom I.O."/>
            <person name="Guillou S."/>
            <person name="Cros-Aarteil S."/>
            <person name="Calhoun S."/>
            <person name="Haridas S."/>
            <person name="Kuo A."/>
            <person name="Mondo S."/>
            <person name="Pangilinan J."/>
            <person name="Riley R."/>
            <person name="Labutti K."/>
            <person name="Andreopoulos B."/>
            <person name="Lipzen A."/>
            <person name="Chen C."/>
            <person name="Yanf M."/>
            <person name="Daum C."/>
            <person name="Ng V."/>
            <person name="Clum A."/>
            <person name="Ohm R."/>
            <person name="Martin F."/>
            <person name="Silar P."/>
            <person name="Natvig D."/>
            <person name="Lalanne C."/>
            <person name="Gautier V."/>
            <person name="Ament-Velasquez S.L."/>
            <person name="Kruys A."/>
            <person name="Hutchinson M.I."/>
            <person name="Powell A.J."/>
            <person name="Barry K."/>
            <person name="Miller A.N."/>
            <person name="Grigoriev I.V."/>
            <person name="Debuchy R."/>
            <person name="Gladieux P."/>
            <person name="Thoren M.H."/>
            <person name="Johannesson H."/>
        </authorList>
    </citation>
    <scope>NUCLEOTIDE SEQUENCE</scope>
    <source>
        <strain evidence="2">CBS 123565</strain>
    </source>
</reference>
<evidence type="ECO:0000256" key="1">
    <source>
        <dbReference type="SAM" id="MobiDB-lite"/>
    </source>
</evidence>
<gene>
    <name evidence="2" type="ORF">BT67DRAFT_69588</name>
</gene>
<protein>
    <submittedName>
        <fullName evidence="2">Uncharacterized protein</fullName>
    </submittedName>
</protein>
<reference evidence="2" key="1">
    <citation type="journal article" date="2023" name="Mol. Phylogenet. Evol.">
        <title>Genome-scale phylogeny and comparative genomics of the fungal order Sordariales.</title>
        <authorList>
            <person name="Hensen N."/>
            <person name="Bonometti L."/>
            <person name="Westerberg I."/>
            <person name="Brannstrom I.O."/>
            <person name="Guillou S."/>
            <person name="Cros-Aarteil S."/>
            <person name="Calhoun S."/>
            <person name="Haridas S."/>
            <person name="Kuo A."/>
            <person name="Mondo S."/>
            <person name="Pangilinan J."/>
            <person name="Riley R."/>
            <person name="LaButti K."/>
            <person name="Andreopoulos B."/>
            <person name="Lipzen A."/>
            <person name="Chen C."/>
            <person name="Yan M."/>
            <person name="Daum C."/>
            <person name="Ng V."/>
            <person name="Clum A."/>
            <person name="Steindorff A."/>
            <person name="Ohm R.A."/>
            <person name="Martin F."/>
            <person name="Silar P."/>
            <person name="Natvig D.O."/>
            <person name="Lalanne C."/>
            <person name="Gautier V."/>
            <person name="Ament-Velasquez S.L."/>
            <person name="Kruys A."/>
            <person name="Hutchinson M.I."/>
            <person name="Powell A.J."/>
            <person name="Barry K."/>
            <person name="Miller A.N."/>
            <person name="Grigoriev I.V."/>
            <person name="Debuchy R."/>
            <person name="Gladieux P."/>
            <person name="Hiltunen Thoren M."/>
            <person name="Johannesson H."/>
        </authorList>
    </citation>
    <scope>NUCLEOTIDE SEQUENCE</scope>
    <source>
        <strain evidence="2">CBS 123565</strain>
    </source>
</reference>